<feature type="transmembrane region" description="Helical" evidence="6">
    <location>
        <begin position="241"/>
        <end position="264"/>
    </location>
</feature>
<dbReference type="Gene3D" id="2.60.40.10">
    <property type="entry name" value="Immunoglobulins"/>
    <property type="match status" value="2"/>
</dbReference>
<dbReference type="FunCoup" id="H0WK69">
    <property type="interactions" value="233"/>
</dbReference>
<evidence type="ECO:0000256" key="2">
    <source>
        <dbReference type="ARBA" id="ARBA00022729"/>
    </source>
</evidence>
<proteinExistence type="predicted"/>
<dbReference type="InterPro" id="IPR013106">
    <property type="entry name" value="Ig_V-set"/>
</dbReference>
<keyword evidence="6" id="KW-1133">Transmembrane helix</keyword>
<organism evidence="9 10">
    <name type="scientific">Otolemur garnettii</name>
    <name type="common">Small-eared galago</name>
    <name type="synonym">Garnett's greater bushbaby</name>
    <dbReference type="NCBI Taxonomy" id="30611"/>
    <lineage>
        <taxon>Eukaryota</taxon>
        <taxon>Metazoa</taxon>
        <taxon>Chordata</taxon>
        <taxon>Craniata</taxon>
        <taxon>Vertebrata</taxon>
        <taxon>Euteleostomi</taxon>
        <taxon>Mammalia</taxon>
        <taxon>Eutheria</taxon>
        <taxon>Euarchontoglires</taxon>
        <taxon>Primates</taxon>
        <taxon>Strepsirrhini</taxon>
        <taxon>Lorisiformes</taxon>
        <taxon>Galagidae</taxon>
        <taxon>Otolemur</taxon>
    </lineage>
</organism>
<dbReference type="InParanoid" id="H0WK69"/>
<dbReference type="STRING" id="30611.ENSOGAP00000001940"/>
<evidence type="ECO:0000256" key="7">
    <source>
        <dbReference type="SAM" id="SignalP"/>
    </source>
</evidence>
<reference evidence="10" key="1">
    <citation type="submission" date="2011-03" db="EMBL/GenBank/DDBJ databases">
        <title>Version 3 of the genome sequence of Otolemur garnettii (Bushbaby).</title>
        <authorList>
            <consortium name="The Broad Institute Genome Sequencing Platform"/>
            <person name="Di Palma F."/>
            <person name="Johnson J."/>
            <person name="Lander E.S."/>
            <person name="Lindblad-Toh K."/>
            <person name="Jaffe D.B."/>
            <person name="Gnerre S."/>
            <person name="MacCallum I."/>
            <person name="Przybylski D."/>
            <person name="Ribeiro F.J."/>
            <person name="Burton J.N."/>
            <person name="Walker B.J."/>
            <person name="Sharpe T."/>
            <person name="Hall G."/>
        </authorList>
    </citation>
    <scope>NUCLEOTIDE SEQUENCE [LARGE SCALE GENOMIC DNA]</scope>
</reference>
<dbReference type="GO" id="GO:0009897">
    <property type="term" value="C:external side of plasma membrane"/>
    <property type="evidence" value="ECO:0007669"/>
    <property type="project" value="TreeGrafter"/>
</dbReference>
<feature type="compositionally biased region" description="Polar residues" evidence="5">
    <location>
        <begin position="291"/>
        <end position="303"/>
    </location>
</feature>
<dbReference type="InterPro" id="IPR013783">
    <property type="entry name" value="Ig-like_fold"/>
</dbReference>
<evidence type="ECO:0000256" key="1">
    <source>
        <dbReference type="ARBA" id="ARBA00004370"/>
    </source>
</evidence>
<dbReference type="PANTHER" id="PTHR12080">
    <property type="entry name" value="SIGNALING LYMPHOCYTIC ACTIVATION MOLECULE"/>
    <property type="match status" value="1"/>
</dbReference>
<dbReference type="GO" id="GO:0032740">
    <property type="term" value="P:positive regulation of interleukin-17 production"/>
    <property type="evidence" value="ECO:0007669"/>
    <property type="project" value="Ensembl"/>
</dbReference>
<dbReference type="HOGENOM" id="CLU_069386_2_0_1"/>
<feature type="domain" description="Ig-like" evidence="8">
    <location>
        <begin position="143"/>
        <end position="222"/>
    </location>
</feature>
<dbReference type="EMBL" id="AAQR03118671">
    <property type="status" value="NOT_ANNOTATED_CDS"/>
    <property type="molecule type" value="Genomic_DNA"/>
</dbReference>
<evidence type="ECO:0000259" key="8">
    <source>
        <dbReference type="PROSITE" id="PS50835"/>
    </source>
</evidence>
<dbReference type="Pfam" id="PF07686">
    <property type="entry name" value="V-set"/>
    <property type="match status" value="1"/>
</dbReference>
<dbReference type="Proteomes" id="UP000005225">
    <property type="component" value="Unassembled WGS sequence"/>
</dbReference>
<evidence type="ECO:0000256" key="5">
    <source>
        <dbReference type="SAM" id="MobiDB-lite"/>
    </source>
</evidence>
<dbReference type="eggNOG" id="ENOG502SSRG">
    <property type="taxonomic scope" value="Eukaryota"/>
</dbReference>
<evidence type="ECO:0000313" key="9">
    <source>
        <dbReference type="Ensembl" id="ENSOGAP00000001940.2"/>
    </source>
</evidence>
<evidence type="ECO:0000313" key="10">
    <source>
        <dbReference type="Proteomes" id="UP000005225"/>
    </source>
</evidence>
<comment type="subcellular location">
    <subcellularLocation>
        <location evidence="1">Membrane</location>
    </subcellularLocation>
</comment>
<dbReference type="GO" id="GO:0032729">
    <property type="term" value="P:positive regulation of type II interferon production"/>
    <property type="evidence" value="ECO:0007669"/>
    <property type="project" value="Ensembl"/>
</dbReference>
<keyword evidence="4" id="KW-0325">Glycoprotein</keyword>
<keyword evidence="10" id="KW-1185">Reference proteome</keyword>
<name>H0WK69_OTOGA</name>
<dbReference type="PROSITE" id="PS50835">
    <property type="entry name" value="IG_LIKE"/>
    <property type="match status" value="1"/>
</dbReference>
<sequence>MTAATSPAPVSSTERMFWLFQSLPLVFCLGPGHVVSQESSTPSIMNGVLGELVTLPLKFPTGEKAMSITWLYSGTSIAFIRLKEDQSSESHVTDPKRRERLSFTGCCSLQLSNLMMADTGSYRAQIATETSTKFFNYTLRIFEKLRNIQVTNHIQLTENKTCEIHLACFVENSSDTVAFTWQTSGNIHQHSPNFTISWDPRNSSEDNYTCIAENPVSNLSLSVSAQALCKGIKKNPDSDSIWIIGTTVFAVILISAVLLCCIVWRRIGRFYLSDSHHFSPQQAQGPGKHPGSSTVYASVTHPNSNREMESPTPMENNDSVTIYSTINHSREDTESLRTSPKLVGLLVNIIFNYGD</sequence>
<accession>H0WK69</accession>
<gene>
    <name evidence="9" type="primary">SLAMF6</name>
</gene>
<evidence type="ECO:0000256" key="3">
    <source>
        <dbReference type="ARBA" id="ARBA00023136"/>
    </source>
</evidence>
<dbReference type="SUPFAM" id="SSF48726">
    <property type="entry name" value="Immunoglobulin"/>
    <property type="match status" value="2"/>
</dbReference>
<dbReference type="GO" id="GO:0045954">
    <property type="term" value="P:positive regulation of natural killer cell mediated cytotoxicity"/>
    <property type="evidence" value="ECO:0007669"/>
    <property type="project" value="Ensembl"/>
</dbReference>
<reference evidence="9" key="2">
    <citation type="submission" date="2025-08" db="UniProtKB">
        <authorList>
            <consortium name="Ensembl"/>
        </authorList>
    </citation>
    <scope>IDENTIFICATION</scope>
</reference>
<evidence type="ECO:0000256" key="4">
    <source>
        <dbReference type="ARBA" id="ARBA00023180"/>
    </source>
</evidence>
<evidence type="ECO:0000256" key="6">
    <source>
        <dbReference type="SAM" id="Phobius"/>
    </source>
</evidence>
<dbReference type="InterPro" id="IPR036179">
    <property type="entry name" value="Ig-like_dom_sf"/>
</dbReference>
<dbReference type="AlphaFoldDB" id="H0WK69"/>
<dbReference type="GO" id="GO:0045087">
    <property type="term" value="P:innate immune response"/>
    <property type="evidence" value="ECO:0007669"/>
    <property type="project" value="UniProtKB-KW"/>
</dbReference>
<protein>
    <submittedName>
        <fullName evidence="9">SLAM family member 6</fullName>
    </submittedName>
</protein>
<dbReference type="GeneTree" id="ENSGT01030000234540"/>
<keyword evidence="2 7" id="KW-0732">Signal</keyword>
<dbReference type="InterPro" id="IPR015631">
    <property type="entry name" value="CD2/SLAM_rcpt"/>
</dbReference>
<dbReference type="OMA" id="HVTHPKQ"/>
<dbReference type="PANTHER" id="PTHR12080:SF16">
    <property type="entry name" value="SLAM FAMILY MEMBER 6"/>
    <property type="match status" value="1"/>
</dbReference>
<feature type="signal peptide" evidence="7">
    <location>
        <begin position="1"/>
        <end position="28"/>
    </location>
</feature>
<feature type="chain" id="PRO_5045585706" evidence="7">
    <location>
        <begin position="29"/>
        <end position="355"/>
    </location>
</feature>
<keyword evidence="6" id="KW-0812">Transmembrane</keyword>
<dbReference type="GO" id="GO:0072540">
    <property type="term" value="P:T-helper 17 cell lineage commitment"/>
    <property type="evidence" value="ECO:0007669"/>
    <property type="project" value="Ensembl"/>
</dbReference>
<feature type="region of interest" description="Disordered" evidence="5">
    <location>
        <begin position="281"/>
        <end position="319"/>
    </location>
</feature>
<dbReference type="Ensembl" id="ENSOGAT00000002171.2">
    <property type="protein sequence ID" value="ENSOGAP00000001940.2"/>
    <property type="gene ID" value="ENSOGAG00000002168.2"/>
</dbReference>
<reference evidence="9" key="3">
    <citation type="submission" date="2025-09" db="UniProtKB">
        <authorList>
            <consortium name="Ensembl"/>
        </authorList>
    </citation>
    <scope>IDENTIFICATION</scope>
</reference>
<keyword evidence="3 6" id="KW-0472">Membrane</keyword>
<dbReference type="InterPro" id="IPR007110">
    <property type="entry name" value="Ig-like_dom"/>
</dbReference>